<evidence type="ECO:0000259" key="9">
    <source>
        <dbReference type="PROSITE" id="PS50893"/>
    </source>
</evidence>
<dbReference type="PROSITE" id="PS00211">
    <property type="entry name" value="ABC_TRANSPORTER_1"/>
    <property type="match status" value="2"/>
</dbReference>
<evidence type="ECO:0000256" key="2">
    <source>
        <dbReference type="ARBA" id="ARBA00022692"/>
    </source>
</evidence>
<dbReference type="InterPro" id="IPR014223">
    <property type="entry name" value="ABC_CydC/D"/>
</dbReference>
<feature type="transmembrane region" description="Helical" evidence="8">
    <location>
        <begin position="237"/>
        <end position="259"/>
    </location>
</feature>
<dbReference type="CDD" id="cd18584">
    <property type="entry name" value="ABC_6TM_AarD_CydD"/>
    <property type="match status" value="1"/>
</dbReference>
<feature type="transmembrane region" description="Helical" evidence="8">
    <location>
        <begin position="20"/>
        <end position="45"/>
    </location>
</feature>
<dbReference type="Proteomes" id="UP001592581">
    <property type="component" value="Unassembled WGS sequence"/>
</dbReference>
<evidence type="ECO:0000313" key="12">
    <source>
        <dbReference type="Proteomes" id="UP001592581"/>
    </source>
</evidence>
<organism evidence="11 12">
    <name type="scientific">Streptacidiphilus jeojiensis</name>
    <dbReference type="NCBI Taxonomy" id="3229225"/>
    <lineage>
        <taxon>Bacteria</taxon>
        <taxon>Bacillati</taxon>
        <taxon>Actinomycetota</taxon>
        <taxon>Actinomycetes</taxon>
        <taxon>Kitasatosporales</taxon>
        <taxon>Streptomycetaceae</taxon>
        <taxon>Streptacidiphilus</taxon>
    </lineage>
</organism>
<dbReference type="InterPro" id="IPR003439">
    <property type="entry name" value="ABC_transporter-like_ATP-bd"/>
</dbReference>
<evidence type="ECO:0000256" key="1">
    <source>
        <dbReference type="ARBA" id="ARBA00004651"/>
    </source>
</evidence>
<dbReference type="RefSeq" id="WP_380564763.1">
    <property type="nucleotide sequence ID" value="NZ_JBEUKS010000004.1"/>
</dbReference>
<keyword evidence="4" id="KW-0067">ATP-binding</keyword>
<feature type="transmembrane region" description="Helical" evidence="8">
    <location>
        <begin position="132"/>
        <end position="152"/>
    </location>
</feature>
<dbReference type="Gene3D" id="1.20.1560.10">
    <property type="entry name" value="ABC transporter type 1, transmembrane domain"/>
    <property type="match status" value="2"/>
</dbReference>
<evidence type="ECO:0000256" key="7">
    <source>
        <dbReference type="SAM" id="MobiDB-lite"/>
    </source>
</evidence>
<feature type="domain" description="ABC transporter" evidence="9">
    <location>
        <begin position="324"/>
        <end position="557"/>
    </location>
</feature>
<sequence length="1186" mass="125826">MKPVDPRLLRHAATTRTFLLLSTALGALNAVLVIAQAVLIADIVVDAFQKSKHPTTPLLALAAVAISRGLTSWATETAAHRASAAVKSELRAQLLARATALGPNWLTRRRSGELVTLATRGIDALDDYFARYLPQLALAVVVPIAVIARIALADWLSALIIVLTLPLIPIFMVLIGLATQSRMDRQWRTLGRLSHHFLDVVEGLPTLKVFGRAKAQAAAIRRTTDDYRQATLRTLRIAFISSFALELLSTVSVALVAVGIGTRLVDGSLDLRTGLLILVLAPEAYLPIRQVGTHYHASVEGLAAAQQIFAVLETETPTPGTRPVHRPVIELRDVTVPHAPAIQSLNLTIEPGETLAVTGPSGAGKTTLLSLLLGFSTPATGTITIDNKPLNTYDWRTQIAWVPQHPYLFAGTIADNVRLARPEATDAELATALHRAHAHEFVNALPLGAATPLGEHGSGLSAGQRQRLALARAFLADRPVLLLDEPTANLDTATEQAVVEAIRDFARDRTVILTAHRPALLALADRTVTLTPSLFSPPTAREGVGRGGVVAAGAVKAKNESAPLKDGNTLTDSFCSRPQSDPPPAPARPRPTAPTAPQANPNPLSRIRKAAHRKGQSPRTALAVSLSALALLSATALLGTSGWLIDRASQQPPILYLMVAMTAVRTFGISRGVLRYAERLLSHDNVLRSLGELRTTVYRRLERLSPDGADGRLRGDLLSRMVADVDAIQDYVLRYRLPAAAAALTATATAAALAVILPTAGAILAAGLLLAGVAVPALTARLSSRAEELHAPAKGRLAAEVVDLLDGTPELTISGALPHRLETLRRTDATLTTLSRRSAAGAGVGTGLSTALTGLTATACAAAGVAAVASGTLNGIWLAVVILTPLAAFEAVTGLPVAAQIRRRSARSAARVLELVDAPEPITEPTTPNDLPTTPLPLRTTALTAHWPGSKTENPALTEITLELPQGHRIAVVGPSGSGKTTLAHVLLRFLDPTSGTVTLNGTDTTTLLSDTVRTAVGICAQDAHIFDSSLRENLRLARPDCTEDDLWQALDTARLGDWIRDDLPEGLDTMVGEHGARLSGGQRQRLALARALLADFPVLLLDEPAEHLDLATADALTADLLTATEGRTTLLITHRLAGLDAVDEILVLDRGRIVQRGTWTELVATDGPFRRSWDQERQAETLLPV</sequence>
<evidence type="ECO:0000256" key="5">
    <source>
        <dbReference type="ARBA" id="ARBA00022989"/>
    </source>
</evidence>
<gene>
    <name evidence="11" type="primary">cydD</name>
    <name evidence="11" type="ORF">ABUW04_14000</name>
</gene>
<evidence type="ECO:0000259" key="10">
    <source>
        <dbReference type="PROSITE" id="PS50929"/>
    </source>
</evidence>
<feature type="domain" description="ABC transmembrane type-1" evidence="10">
    <location>
        <begin position="621"/>
        <end position="904"/>
    </location>
</feature>
<feature type="domain" description="ABC transmembrane type-1" evidence="10">
    <location>
        <begin position="20"/>
        <end position="300"/>
    </location>
</feature>
<feature type="region of interest" description="Disordered" evidence="7">
    <location>
        <begin position="560"/>
        <end position="603"/>
    </location>
</feature>
<feature type="transmembrane region" description="Helical" evidence="8">
    <location>
        <begin position="844"/>
        <end position="869"/>
    </location>
</feature>
<evidence type="ECO:0000256" key="4">
    <source>
        <dbReference type="ARBA" id="ARBA00022840"/>
    </source>
</evidence>
<dbReference type="Gene3D" id="3.40.50.300">
    <property type="entry name" value="P-loop containing nucleotide triphosphate hydrolases"/>
    <property type="match status" value="2"/>
</dbReference>
<dbReference type="InterPro" id="IPR036640">
    <property type="entry name" value="ABC1_TM_sf"/>
</dbReference>
<dbReference type="InterPro" id="IPR014216">
    <property type="entry name" value="ABC_transptr_CydD"/>
</dbReference>
<evidence type="ECO:0000256" key="8">
    <source>
        <dbReference type="SAM" id="Phobius"/>
    </source>
</evidence>
<dbReference type="PROSITE" id="PS50893">
    <property type="entry name" value="ABC_TRANSPORTER_2"/>
    <property type="match status" value="2"/>
</dbReference>
<dbReference type="Pfam" id="PF00005">
    <property type="entry name" value="ABC_tran"/>
    <property type="match status" value="2"/>
</dbReference>
<dbReference type="Pfam" id="PF00664">
    <property type="entry name" value="ABC_membrane"/>
    <property type="match status" value="1"/>
</dbReference>
<dbReference type="InterPro" id="IPR039421">
    <property type="entry name" value="Type_1_exporter"/>
</dbReference>
<dbReference type="SUPFAM" id="SSF90123">
    <property type="entry name" value="ABC transporter transmembrane region"/>
    <property type="match status" value="2"/>
</dbReference>
<keyword evidence="5 8" id="KW-1133">Transmembrane helix</keyword>
<feature type="transmembrane region" description="Helical" evidence="8">
    <location>
        <begin position="158"/>
        <end position="178"/>
    </location>
</feature>
<dbReference type="EMBL" id="JBEUKS010000004">
    <property type="protein sequence ID" value="MFC1439371.1"/>
    <property type="molecule type" value="Genomic_DNA"/>
</dbReference>
<feature type="transmembrane region" description="Helical" evidence="8">
    <location>
        <begin position="875"/>
        <end position="898"/>
    </location>
</feature>
<dbReference type="PANTHER" id="PTHR24221">
    <property type="entry name" value="ATP-BINDING CASSETTE SUB-FAMILY B"/>
    <property type="match status" value="1"/>
</dbReference>
<dbReference type="PANTHER" id="PTHR24221:SF590">
    <property type="entry name" value="COMPONENT LINKED WITH THE ASSEMBLY OF CYTOCHROME' TRANSPORT TRANSMEMBRANE ATP-BINDING PROTEIN ABC TRANSPORTER CYDD-RELATED"/>
    <property type="match status" value="1"/>
</dbReference>
<dbReference type="SUPFAM" id="SSF52540">
    <property type="entry name" value="P-loop containing nucleoside triphosphate hydrolases"/>
    <property type="match status" value="2"/>
</dbReference>
<dbReference type="InterPro" id="IPR003593">
    <property type="entry name" value="AAA+_ATPase"/>
</dbReference>
<proteinExistence type="predicted"/>
<feature type="compositionally biased region" description="Polar residues" evidence="7">
    <location>
        <begin position="568"/>
        <end position="579"/>
    </location>
</feature>
<keyword evidence="12" id="KW-1185">Reference proteome</keyword>
<comment type="caution">
    <text evidence="11">The sequence shown here is derived from an EMBL/GenBank/DDBJ whole genome shotgun (WGS) entry which is preliminary data.</text>
</comment>
<dbReference type="InterPro" id="IPR017871">
    <property type="entry name" value="ABC_transporter-like_CS"/>
</dbReference>
<keyword evidence="6 8" id="KW-0472">Membrane</keyword>
<dbReference type="NCBIfam" id="TIGR02857">
    <property type="entry name" value="CydD"/>
    <property type="match status" value="1"/>
</dbReference>
<evidence type="ECO:0000313" key="11">
    <source>
        <dbReference type="EMBL" id="MFC1439371.1"/>
    </source>
</evidence>
<comment type="subcellular location">
    <subcellularLocation>
        <location evidence="1">Cell membrane</location>
        <topology evidence="1">Multi-pass membrane protein</topology>
    </subcellularLocation>
</comment>
<keyword evidence="3" id="KW-0547">Nucleotide-binding</keyword>
<dbReference type="InterPro" id="IPR011527">
    <property type="entry name" value="ABC1_TM_dom"/>
</dbReference>
<dbReference type="PROSITE" id="PS50929">
    <property type="entry name" value="ABC_TM1F"/>
    <property type="match status" value="2"/>
</dbReference>
<protein>
    <submittedName>
        <fullName evidence="11">Thiol reductant ABC exporter subunit CydD</fullName>
    </submittedName>
</protein>
<dbReference type="InterPro" id="IPR027417">
    <property type="entry name" value="P-loop_NTPase"/>
</dbReference>
<dbReference type="SMART" id="SM00382">
    <property type="entry name" value="AAA"/>
    <property type="match status" value="2"/>
</dbReference>
<feature type="domain" description="ABC transporter" evidence="9">
    <location>
        <begin position="938"/>
        <end position="1176"/>
    </location>
</feature>
<name>A0ABV6XM69_9ACTN</name>
<accession>A0ABV6XM69</accession>
<feature type="transmembrane region" description="Helical" evidence="8">
    <location>
        <begin position="762"/>
        <end position="780"/>
    </location>
</feature>
<feature type="compositionally biased region" description="Pro residues" evidence="7">
    <location>
        <begin position="580"/>
        <end position="594"/>
    </location>
</feature>
<feature type="transmembrane region" description="Helical" evidence="8">
    <location>
        <begin position="654"/>
        <end position="674"/>
    </location>
</feature>
<dbReference type="NCBIfam" id="TIGR02868">
    <property type="entry name" value="CydC"/>
    <property type="match status" value="1"/>
</dbReference>
<feature type="transmembrane region" description="Helical" evidence="8">
    <location>
        <begin position="621"/>
        <end position="642"/>
    </location>
</feature>
<reference evidence="11 12" key="1">
    <citation type="submission" date="2024-06" db="EMBL/GenBank/DDBJ databases">
        <authorList>
            <person name="Lee S.D."/>
        </authorList>
    </citation>
    <scope>NUCLEOTIDE SEQUENCE [LARGE SCALE GENOMIC DNA]</scope>
    <source>
        <strain evidence="11 12">N1-10</strain>
    </source>
</reference>
<keyword evidence="2 8" id="KW-0812">Transmembrane</keyword>
<evidence type="ECO:0000256" key="3">
    <source>
        <dbReference type="ARBA" id="ARBA00022741"/>
    </source>
</evidence>
<evidence type="ECO:0000256" key="6">
    <source>
        <dbReference type="ARBA" id="ARBA00023136"/>
    </source>
</evidence>